<organism evidence="2 3">
    <name type="scientific">Flavobacterium pygoscelis</name>
    <dbReference type="NCBI Taxonomy" id="2893176"/>
    <lineage>
        <taxon>Bacteria</taxon>
        <taxon>Pseudomonadati</taxon>
        <taxon>Bacteroidota</taxon>
        <taxon>Flavobacteriia</taxon>
        <taxon>Flavobacteriales</taxon>
        <taxon>Flavobacteriaceae</taxon>
        <taxon>Flavobacterium</taxon>
    </lineage>
</organism>
<dbReference type="EMBL" id="JALNUB010000007">
    <property type="protein sequence ID" value="MCK8142576.1"/>
    <property type="molecule type" value="Genomic_DNA"/>
</dbReference>
<evidence type="ECO:0000313" key="2">
    <source>
        <dbReference type="EMBL" id="MCK8142576.1"/>
    </source>
</evidence>
<sequence length="361" mass="40974">MNNLNKFMMKKQYKILLLFIMFPFVAFSTENDFNYSKQKNINKAYYVNSGATLYIDNSYGNISVTTWNENIIELDISIKVSGDNENWVNQRINDINIDINALKGMISAKTILGNSSAKNKGRNNSFEINYTLKIPKNASVKLNNKYGNISTTDLYSLSEINCKYGKINLGKLFSTSAIQIDYCSNSSIDFFKYGTINAKYSNLKINQVGKIDLISDYTDIEIIESDVVKYNSKYGKIKIKNVQSLDASGNYLTIRIGEVFNQLKLNTKYSSLKIETINDKANSINIISGYTGIDIGYDSNFAFDFTIDLKYANFNHSNELEINSKEEISNSKKYMGFYKKKGINNITIISDYGNVSLTNNH</sequence>
<evidence type="ECO:0000313" key="3">
    <source>
        <dbReference type="Proteomes" id="UP001139260"/>
    </source>
</evidence>
<gene>
    <name evidence="2" type="ORF">MW871_11805</name>
</gene>
<accession>A0A9X1XVV8</accession>
<name>A0A9X1XVV8_9FLAO</name>
<feature type="chain" id="PRO_5040993710" description="Adhesin domain-containing protein" evidence="1">
    <location>
        <begin position="29"/>
        <end position="361"/>
    </location>
</feature>
<protein>
    <recommendedName>
        <fullName evidence="4">Adhesin domain-containing protein</fullName>
    </recommendedName>
</protein>
<dbReference type="AlphaFoldDB" id="A0A9X1XVV8"/>
<comment type="caution">
    <text evidence="2">The sequence shown here is derived from an EMBL/GenBank/DDBJ whole genome shotgun (WGS) entry which is preliminary data.</text>
</comment>
<keyword evidence="1" id="KW-0732">Signal</keyword>
<proteinExistence type="predicted"/>
<dbReference type="Proteomes" id="UP001139260">
    <property type="component" value="Unassembled WGS sequence"/>
</dbReference>
<evidence type="ECO:0000256" key="1">
    <source>
        <dbReference type="SAM" id="SignalP"/>
    </source>
</evidence>
<keyword evidence="3" id="KW-1185">Reference proteome</keyword>
<dbReference type="RefSeq" id="WP_248428722.1">
    <property type="nucleotide sequence ID" value="NZ_JALNUB010000007.1"/>
</dbReference>
<reference evidence="2" key="1">
    <citation type="submission" date="2022-04" db="EMBL/GenBank/DDBJ databases">
        <title>Flavobacterium pygoscelis sp. nov. isolated from Chinstrap chick (Pygoscelis antarcticus).</title>
        <authorList>
            <person name="Irgang R."/>
            <person name="Poblete-Morales M."/>
            <person name="Avendano-Herrera R."/>
        </authorList>
    </citation>
    <scope>NUCLEOTIDE SEQUENCE</scope>
    <source>
        <strain evidence="2">I-SCBP12n</strain>
    </source>
</reference>
<evidence type="ECO:0008006" key="4">
    <source>
        <dbReference type="Google" id="ProtNLM"/>
    </source>
</evidence>
<feature type="signal peptide" evidence="1">
    <location>
        <begin position="1"/>
        <end position="28"/>
    </location>
</feature>